<dbReference type="AlphaFoldDB" id="A0A3B9IF08"/>
<accession>A0A3B9IF08</accession>
<dbReference type="InterPro" id="IPR039447">
    <property type="entry name" value="UreH-like_TM_dom"/>
</dbReference>
<feature type="transmembrane region" description="Helical" evidence="1">
    <location>
        <begin position="120"/>
        <end position="142"/>
    </location>
</feature>
<feature type="domain" description="Urease accessory protein UreH-like transmembrane" evidence="2">
    <location>
        <begin position="35"/>
        <end position="261"/>
    </location>
</feature>
<dbReference type="EMBL" id="DMAI01000005">
    <property type="protein sequence ID" value="HAE45867.1"/>
    <property type="molecule type" value="Genomic_DNA"/>
</dbReference>
<dbReference type="PANTHER" id="PTHR42208:SF1">
    <property type="entry name" value="HEAVY METAL TRANSPORTER"/>
    <property type="match status" value="1"/>
</dbReference>
<protein>
    <submittedName>
        <fullName evidence="3">Sulfite exporter TauE/SafE family protein</fullName>
    </submittedName>
</protein>
<organism evidence="3 4">
    <name type="scientific">Tistrella mobilis</name>
    <dbReference type="NCBI Taxonomy" id="171437"/>
    <lineage>
        <taxon>Bacteria</taxon>
        <taxon>Pseudomonadati</taxon>
        <taxon>Pseudomonadota</taxon>
        <taxon>Alphaproteobacteria</taxon>
        <taxon>Geminicoccales</taxon>
        <taxon>Geminicoccaceae</taxon>
        <taxon>Tistrella</taxon>
    </lineage>
</organism>
<gene>
    <name evidence="3" type="ORF">DCK97_00445</name>
</gene>
<evidence type="ECO:0000313" key="3">
    <source>
        <dbReference type="EMBL" id="HAE45867.1"/>
    </source>
</evidence>
<evidence type="ECO:0000259" key="2">
    <source>
        <dbReference type="Pfam" id="PF13386"/>
    </source>
</evidence>
<evidence type="ECO:0000313" key="4">
    <source>
        <dbReference type="Proteomes" id="UP000257706"/>
    </source>
</evidence>
<keyword evidence="1" id="KW-0812">Transmembrane</keyword>
<comment type="caution">
    <text evidence="3">The sequence shown here is derived from an EMBL/GenBank/DDBJ whole genome shotgun (WGS) entry which is preliminary data.</text>
</comment>
<dbReference type="Proteomes" id="UP000257706">
    <property type="component" value="Unassembled WGS sequence"/>
</dbReference>
<sequence length="277" mass="27330">MFDFVDLDTLAALCRPAFSGDAAGWGGLATLMGALALAGLAGGLMHCAPMCGIFVLAQVDARLARVPVAAMSETSRLRAGLLPGYHLGRIATYAGLGAVAGLVGQGLGDGLAMVGRLRDWAAVPLGLAGLVLLASAAARLGLFGRLHVRPQPAITGGQRPPAAGGIAGFAARMLTRVRPWLAGGGCRGVGTGLVLGFLPCGLVYAALAAALASGRPLAGALAMIAFGLGTVPALSAVGLGGQAVLRRRPALARRAAPALLGLAALPLIAGAAVMIVG</sequence>
<feature type="transmembrane region" description="Helical" evidence="1">
    <location>
        <begin position="217"/>
        <end position="245"/>
    </location>
</feature>
<dbReference type="PANTHER" id="PTHR42208">
    <property type="entry name" value="HEAVY METAL TRANSPORTER-RELATED"/>
    <property type="match status" value="1"/>
</dbReference>
<feature type="transmembrane region" description="Helical" evidence="1">
    <location>
        <begin position="90"/>
        <end position="108"/>
    </location>
</feature>
<reference evidence="3 4" key="1">
    <citation type="journal article" date="2018" name="Nat. Biotechnol.">
        <title>A standardized bacterial taxonomy based on genome phylogeny substantially revises the tree of life.</title>
        <authorList>
            <person name="Parks D.H."/>
            <person name="Chuvochina M."/>
            <person name="Waite D.W."/>
            <person name="Rinke C."/>
            <person name="Skarshewski A."/>
            <person name="Chaumeil P.A."/>
            <person name="Hugenholtz P."/>
        </authorList>
    </citation>
    <scope>NUCLEOTIDE SEQUENCE [LARGE SCALE GENOMIC DNA]</scope>
    <source>
        <strain evidence="3">UBA8739</strain>
    </source>
</reference>
<feature type="transmembrane region" description="Helical" evidence="1">
    <location>
        <begin position="188"/>
        <end position="211"/>
    </location>
</feature>
<evidence type="ECO:0000256" key="1">
    <source>
        <dbReference type="SAM" id="Phobius"/>
    </source>
</evidence>
<keyword evidence="1" id="KW-1133">Transmembrane helix</keyword>
<feature type="transmembrane region" description="Helical" evidence="1">
    <location>
        <begin position="257"/>
        <end position="276"/>
    </location>
</feature>
<proteinExistence type="predicted"/>
<dbReference type="Pfam" id="PF13386">
    <property type="entry name" value="DsbD_2"/>
    <property type="match status" value="1"/>
</dbReference>
<name>A0A3B9IF08_9PROT</name>
<keyword evidence="1" id="KW-0472">Membrane</keyword>